<dbReference type="InterPro" id="IPR036695">
    <property type="entry name" value="Arg-tRNA-synth_N_sf"/>
</dbReference>
<evidence type="ECO:0000259" key="12">
    <source>
        <dbReference type="SMART" id="SM01016"/>
    </source>
</evidence>
<keyword evidence="4 10" id="KW-0547">Nucleotide-binding</keyword>
<dbReference type="PANTHER" id="PTHR11956:SF5">
    <property type="entry name" value="ARGININE--TRNA LIGASE, CYTOPLASMIC"/>
    <property type="match status" value="1"/>
</dbReference>
<dbReference type="STRING" id="1312852.EG19_10215"/>
<dbReference type="OrthoDB" id="9805987at2"/>
<dbReference type="InterPro" id="IPR001278">
    <property type="entry name" value="Arg-tRNA-ligase"/>
</dbReference>
<feature type="domain" description="Arginyl tRNA synthetase N-terminal" evidence="12">
    <location>
        <begin position="3"/>
        <end position="96"/>
    </location>
</feature>
<dbReference type="SUPFAM" id="SSF52374">
    <property type="entry name" value="Nucleotidylyl transferase"/>
    <property type="match status" value="1"/>
</dbReference>
<dbReference type="SUPFAM" id="SSF55190">
    <property type="entry name" value="Arginyl-tRNA synthetase (ArgRS), N-terminal 'additional' domain"/>
    <property type="match status" value="1"/>
</dbReference>
<evidence type="ECO:0000256" key="10">
    <source>
        <dbReference type="RuleBase" id="RU363038"/>
    </source>
</evidence>
<evidence type="ECO:0000313" key="13">
    <source>
        <dbReference type="EMBL" id="KDA54532.1"/>
    </source>
</evidence>
<keyword evidence="14" id="KW-1185">Reference proteome</keyword>
<dbReference type="Proteomes" id="UP000027284">
    <property type="component" value="Unassembled WGS sequence"/>
</dbReference>
<feature type="domain" description="DALR anticodon binding" evidence="11">
    <location>
        <begin position="605"/>
        <end position="729"/>
    </location>
</feature>
<dbReference type="InterPro" id="IPR014729">
    <property type="entry name" value="Rossmann-like_a/b/a_fold"/>
</dbReference>
<protein>
    <recommendedName>
        <fullName evidence="2">arginine--tRNA ligase</fullName>
        <ecNumber evidence="2">6.1.1.19</ecNumber>
    </recommendedName>
    <alternativeName>
        <fullName evidence="8">Arginyl-tRNA synthetase</fullName>
    </alternativeName>
</protein>
<dbReference type="Gene3D" id="1.10.730.10">
    <property type="entry name" value="Isoleucyl-tRNA Synthetase, Domain 1"/>
    <property type="match status" value="1"/>
</dbReference>
<evidence type="ECO:0000313" key="14">
    <source>
        <dbReference type="Proteomes" id="UP000027284"/>
    </source>
</evidence>
<comment type="catalytic activity">
    <reaction evidence="9">
        <text>tRNA(Arg) + L-arginine + ATP = L-arginyl-tRNA(Arg) + AMP + diphosphate</text>
        <dbReference type="Rhea" id="RHEA:20301"/>
        <dbReference type="Rhea" id="RHEA-COMP:9658"/>
        <dbReference type="Rhea" id="RHEA-COMP:9673"/>
        <dbReference type="ChEBI" id="CHEBI:30616"/>
        <dbReference type="ChEBI" id="CHEBI:32682"/>
        <dbReference type="ChEBI" id="CHEBI:33019"/>
        <dbReference type="ChEBI" id="CHEBI:78442"/>
        <dbReference type="ChEBI" id="CHEBI:78513"/>
        <dbReference type="ChEBI" id="CHEBI:456215"/>
        <dbReference type="EC" id="6.1.1.19"/>
    </reaction>
</comment>
<evidence type="ECO:0000259" key="11">
    <source>
        <dbReference type="SMART" id="SM00836"/>
    </source>
</evidence>
<proteinExistence type="inferred from homology"/>
<dbReference type="SMART" id="SM01016">
    <property type="entry name" value="Arg_tRNA_synt_N"/>
    <property type="match status" value="1"/>
</dbReference>
<accession>A0A062XPL4</accession>
<dbReference type="EMBL" id="JMFG01000006">
    <property type="protein sequence ID" value="KDA54532.1"/>
    <property type="molecule type" value="Genomic_DNA"/>
</dbReference>
<keyword evidence="6 10" id="KW-0648">Protein biosynthesis</keyword>
<name>A0A062XPL4_9BACT</name>
<dbReference type="InterPro" id="IPR009080">
    <property type="entry name" value="tRNAsynth_Ia_anticodon-bd"/>
</dbReference>
<reference evidence="13 14" key="1">
    <citation type="submission" date="2014-04" db="EMBL/GenBank/DDBJ databases">
        <title>The Genome Sequence of Thermoanaerobaculum aquaticum MP-01, The First Cultivated Group 23 Acidobacterium.</title>
        <authorList>
            <person name="Stamps B.W."/>
            <person name="Losey N.A."/>
            <person name="Lawson P.A."/>
            <person name="Stevenson B.S."/>
        </authorList>
    </citation>
    <scope>NUCLEOTIDE SEQUENCE [LARGE SCALE GENOMIC DNA]</scope>
    <source>
        <strain evidence="13 14">MP-01</strain>
    </source>
</reference>
<evidence type="ECO:0000256" key="4">
    <source>
        <dbReference type="ARBA" id="ARBA00022741"/>
    </source>
</evidence>
<dbReference type="Pfam" id="PF05746">
    <property type="entry name" value="DALR_1"/>
    <property type="match status" value="1"/>
</dbReference>
<keyword evidence="3 10" id="KW-0436">Ligase</keyword>
<dbReference type="PRINTS" id="PR01038">
    <property type="entry name" value="TRNASYNTHARG"/>
</dbReference>
<organism evidence="13 14">
    <name type="scientific">Thermoanaerobaculum aquaticum</name>
    <dbReference type="NCBI Taxonomy" id="1312852"/>
    <lineage>
        <taxon>Bacteria</taxon>
        <taxon>Pseudomonadati</taxon>
        <taxon>Acidobacteriota</taxon>
        <taxon>Thermoanaerobaculia</taxon>
        <taxon>Thermoanaerobaculales</taxon>
        <taxon>Thermoanaerobaculaceae</taxon>
        <taxon>Thermoanaerobaculum</taxon>
    </lineage>
</organism>
<sequence>MVLAVRAALEALLQEELSLRGFEVSPRVEVPPRRELGDLAWAGALALAKSLGKPPRGLAQELAKSLEAKLQQAEGPLGLLEPKVSVEGPGFLNFHLRRGPVVGQALQAGFHETPERPAKIIVEHTNINPNKAAHIGHLRNAVLGDVLARCLRFLGYPVEVQNYIDDTGVQVADVVVGFVFLPEAELLEAVRQVWPSPSSRREVLEEFAKRKRENRLVVEALGEADFDDLCWQLYPQVTRWYEQNPEASARRTEVLHALEGGAPESLSLEEAVAALAAGNQDPQALARLGAAVAETNLRCHLLTMGRLGVAYDVLPHESDILRRGFWQRAFELLQEAGCIRKETDGKNAGCWVMSLADSPEFAGMADADKILVRSNGTVTYTGKDIAYQLWKLGLLRDPDGTCHDFGYVPFARFHQDGPAAPVRYGEGPRVLFRTSADPNQKPENASFGRGQKVYNVIDVRQSYPQKVVKEAVRALGFPESAENSIHFAYEMVALTPKAVHQLEAQTGTSFGLNPEEEKKPFVEMSGRRGLGVKADELLTTLVVEAKKAIRERLPEGESPADLESRARDIAVGALRYQMARQGRNRVLAFDFAEALAFEGDTGPYLQYSAVRAKKIFEKLAQAGLAGSPEEDAAALASTLLPNDLWELAFSCLRTPEVVEKAVASLEFSLLAGHARELAQTFHNLYHRYPVLHAENEQERAVRRAVFRLFLLTITTILEELLGIPVPAEM</sequence>
<dbReference type="Gene3D" id="3.40.50.620">
    <property type="entry name" value="HUPs"/>
    <property type="match status" value="1"/>
</dbReference>
<evidence type="ECO:0000256" key="5">
    <source>
        <dbReference type="ARBA" id="ARBA00022840"/>
    </source>
</evidence>
<dbReference type="Pfam" id="PF03485">
    <property type="entry name" value="Arg_tRNA_synt_N"/>
    <property type="match status" value="1"/>
</dbReference>
<gene>
    <name evidence="13" type="ORF">EG19_10215</name>
</gene>
<dbReference type="GO" id="GO:0006420">
    <property type="term" value="P:arginyl-tRNA aminoacylation"/>
    <property type="evidence" value="ECO:0007669"/>
    <property type="project" value="InterPro"/>
</dbReference>
<dbReference type="InterPro" id="IPR008909">
    <property type="entry name" value="DALR_anticod-bd"/>
</dbReference>
<evidence type="ECO:0000256" key="7">
    <source>
        <dbReference type="ARBA" id="ARBA00023146"/>
    </source>
</evidence>
<dbReference type="GO" id="GO:0005524">
    <property type="term" value="F:ATP binding"/>
    <property type="evidence" value="ECO:0007669"/>
    <property type="project" value="UniProtKB-KW"/>
</dbReference>
<evidence type="ECO:0000256" key="1">
    <source>
        <dbReference type="ARBA" id="ARBA00005594"/>
    </source>
</evidence>
<keyword evidence="5 10" id="KW-0067">ATP-binding</keyword>
<dbReference type="AlphaFoldDB" id="A0A062XPL4"/>
<dbReference type="RefSeq" id="WP_053334781.1">
    <property type="nucleotide sequence ID" value="NZ_JMFG01000006.1"/>
</dbReference>
<evidence type="ECO:0000256" key="9">
    <source>
        <dbReference type="ARBA" id="ARBA00049339"/>
    </source>
</evidence>
<dbReference type="SUPFAM" id="SSF47323">
    <property type="entry name" value="Anticodon-binding domain of a subclass of class I aminoacyl-tRNA synthetases"/>
    <property type="match status" value="1"/>
</dbReference>
<dbReference type="Gene3D" id="3.30.1360.70">
    <property type="entry name" value="Arginyl tRNA synthetase N-terminal domain"/>
    <property type="match status" value="1"/>
</dbReference>
<dbReference type="PANTHER" id="PTHR11956">
    <property type="entry name" value="ARGINYL-TRNA SYNTHETASE"/>
    <property type="match status" value="1"/>
</dbReference>
<dbReference type="GO" id="GO:0005737">
    <property type="term" value="C:cytoplasm"/>
    <property type="evidence" value="ECO:0007669"/>
    <property type="project" value="InterPro"/>
</dbReference>
<dbReference type="Pfam" id="PF00750">
    <property type="entry name" value="tRNA-synt_1d"/>
    <property type="match status" value="1"/>
</dbReference>
<comment type="similarity">
    <text evidence="1 10">Belongs to the class-I aminoacyl-tRNA synthetase family.</text>
</comment>
<dbReference type="SMART" id="SM00836">
    <property type="entry name" value="DALR_1"/>
    <property type="match status" value="1"/>
</dbReference>
<dbReference type="EC" id="6.1.1.19" evidence="2"/>
<keyword evidence="7 10" id="KW-0030">Aminoacyl-tRNA synthetase</keyword>
<evidence type="ECO:0000256" key="6">
    <source>
        <dbReference type="ARBA" id="ARBA00022917"/>
    </source>
</evidence>
<comment type="caution">
    <text evidence="13">The sequence shown here is derived from an EMBL/GenBank/DDBJ whole genome shotgun (WGS) entry which is preliminary data.</text>
</comment>
<dbReference type="InterPro" id="IPR005148">
    <property type="entry name" value="Arg-tRNA-synth_N"/>
</dbReference>
<evidence type="ECO:0000256" key="3">
    <source>
        <dbReference type="ARBA" id="ARBA00022598"/>
    </source>
</evidence>
<dbReference type="GO" id="GO:0004814">
    <property type="term" value="F:arginine-tRNA ligase activity"/>
    <property type="evidence" value="ECO:0007669"/>
    <property type="project" value="UniProtKB-EC"/>
</dbReference>
<dbReference type="InterPro" id="IPR035684">
    <property type="entry name" value="ArgRS_core"/>
</dbReference>
<evidence type="ECO:0000256" key="8">
    <source>
        <dbReference type="ARBA" id="ARBA00033033"/>
    </source>
</evidence>
<evidence type="ECO:0000256" key="2">
    <source>
        <dbReference type="ARBA" id="ARBA00012837"/>
    </source>
</evidence>